<dbReference type="EMBL" id="JAQSJE010000005">
    <property type="protein sequence ID" value="MDD0824062.1"/>
    <property type="molecule type" value="Genomic_DNA"/>
</dbReference>
<dbReference type="Proteomes" id="UP001221909">
    <property type="component" value="Unassembled WGS sequence"/>
</dbReference>
<reference evidence="7 8" key="1">
    <citation type="submission" date="2023-02" db="EMBL/GenBank/DDBJ databases">
        <title>Mannheimia cairiniae sp. nov., a novel species of Mannheimia obtained from moscovy ducks (Cairina moschata) and reclassification of Mannheimia ovis as heterotypic synonym of Mannheimia pernigra.</title>
        <authorList>
            <person name="Christensen H."/>
        </authorList>
    </citation>
    <scope>NUCLEOTIDE SEQUENCE [LARGE SCALE GENOMIC DNA]</scope>
    <source>
        <strain evidence="7 8">AT1</strain>
    </source>
</reference>
<keyword evidence="2" id="KW-0813">Transport</keyword>
<dbReference type="InterPro" id="IPR011701">
    <property type="entry name" value="MFS"/>
</dbReference>
<feature type="transmembrane region" description="Helical" evidence="6">
    <location>
        <begin position="168"/>
        <end position="185"/>
    </location>
</feature>
<feature type="transmembrane region" description="Helical" evidence="6">
    <location>
        <begin position="249"/>
        <end position="268"/>
    </location>
</feature>
<proteinExistence type="predicted"/>
<protein>
    <recommendedName>
        <fullName evidence="9">MFS transporter</fullName>
    </recommendedName>
</protein>
<evidence type="ECO:0008006" key="9">
    <source>
        <dbReference type="Google" id="ProtNLM"/>
    </source>
</evidence>
<feature type="transmembrane region" description="Helical" evidence="6">
    <location>
        <begin position="44"/>
        <end position="63"/>
    </location>
</feature>
<feature type="transmembrane region" description="Helical" evidence="6">
    <location>
        <begin position="303"/>
        <end position="321"/>
    </location>
</feature>
<keyword evidence="4 6" id="KW-1133">Transmembrane helix</keyword>
<dbReference type="Pfam" id="PF07690">
    <property type="entry name" value="MFS_1"/>
    <property type="match status" value="1"/>
</dbReference>
<dbReference type="PANTHER" id="PTHR12778:SF10">
    <property type="entry name" value="MAJOR FACILITATOR SUPERFAMILY DOMAIN-CONTAINING PROTEIN 3"/>
    <property type="match status" value="1"/>
</dbReference>
<dbReference type="SUPFAM" id="SSF103473">
    <property type="entry name" value="MFS general substrate transporter"/>
    <property type="match status" value="1"/>
</dbReference>
<evidence type="ECO:0000256" key="5">
    <source>
        <dbReference type="ARBA" id="ARBA00023136"/>
    </source>
</evidence>
<keyword evidence="3 6" id="KW-0812">Transmembrane</keyword>
<feature type="transmembrane region" description="Helical" evidence="6">
    <location>
        <begin position="75"/>
        <end position="94"/>
    </location>
</feature>
<dbReference type="RefSeq" id="WP_273749754.1">
    <property type="nucleotide sequence ID" value="NZ_JAQSJE010000005.1"/>
</dbReference>
<gene>
    <name evidence="7" type="ORF">PTQ27_06235</name>
</gene>
<name>A0ABT5MT52_9PAST</name>
<feature type="transmembrane region" description="Helical" evidence="6">
    <location>
        <begin position="341"/>
        <end position="363"/>
    </location>
</feature>
<feature type="transmembrane region" description="Helical" evidence="6">
    <location>
        <begin position="100"/>
        <end position="121"/>
    </location>
</feature>
<comment type="caution">
    <text evidence="7">The sequence shown here is derived from an EMBL/GenBank/DDBJ whole genome shotgun (WGS) entry which is preliminary data.</text>
</comment>
<comment type="subcellular location">
    <subcellularLocation>
        <location evidence="1">Membrane</location>
        <topology evidence="1">Multi-pass membrane protein</topology>
    </subcellularLocation>
</comment>
<evidence type="ECO:0000256" key="3">
    <source>
        <dbReference type="ARBA" id="ARBA00022692"/>
    </source>
</evidence>
<dbReference type="Gene3D" id="1.20.1250.20">
    <property type="entry name" value="MFS general substrate transporter like domains"/>
    <property type="match status" value="1"/>
</dbReference>
<dbReference type="InterPro" id="IPR036259">
    <property type="entry name" value="MFS_trans_sf"/>
</dbReference>
<feature type="transmembrane region" description="Helical" evidence="6">
    <location>
        <begin position="7"/>
        <end position="32"/>
    </location>
</feature>
<evidence type="ECO:0000313" key="8">
    <source>
        <dbReference type="Proteomes" id="UP001221909"/>
    </source>
</evidence>
<accession>A0ABT5MT52</accession>
<keyword evidence="8" id="KW-1185">Reference proteome</keyword>
<dbReference type="InterPro" id="IPR004752">
    <property type="entry name" value="AmpG_permease/AT-1"/>
</dbReference>
<evidence type="ECO:0000256" key="4">
    <source>
        <dbReference type="ARBA" id="ARBA00022989"/>
    </source>
</evidence>
<evidence type="ECO:0000256" key="2">
    <source>
        <dbReference type="ARBA" id="ARBA00022448"/>
    </source>
</evidence>
<organism evidence="7 8">
    <name type="scientific">Mannheimia cairinae</name>
    <dbReference type="NCBI Taxonomy" id="3025936"/>
    <lineage>
        <taxon>Bacteria</taxon>
        <taxon>Pseudomonadati</taxon>
        <taxon>Pseudomonadota</taxon>
        <taxon>Gammaproteobacteria</taxon>
        <taxon>Pasteurellales</taxon>
        <taxon>Pasteurellaceae</taxon>
        <taxon>Mannheimia</taxon>
    </lineage>
</organism>
<dbReference type="PANTHER" id="PTHR12778">
    <property type="entry name" value="SOLUTE CARRIER FAMILY 33 ACETYL-COA TRANSPORTER -RELATED"/>
    <property type="match status" value="1"/>
</dbReference>
<feature type="transmembrane region" description="Helical" evidence="6">
    <location>
        <begin position="213"/>
        <end position="237"/>
    </location>
</feature>
<evidence type="ECO:0000313" key="7">
    <source>
        <dbReference type="EMBL" id="MDD0824062.1"/>
    </source>
</evidence>
<sequence length="398" mass="44041">MNRAFTYFLFIFAYMSQHIGSGFIAITLVVLLREQGASLAELGWLQLIILPYSLRFLWSPLVDRFGFTHKGHFRNWLLPVQYGIMLCWLALSQIQPLSHFPFLFAVLLLFALMIGTQDLALDGLACTAFSSQERLTINTIQIARGMIGNLIGGGLVILYPHLGWQNSLLILAALSALPIFWILRYQEPTPRTTQPATLAQSWQSLFLFWKGKAAWLAMLALYAISFSGGFAILYPALVDGGWTMAEIGVLMNYGVIIGLVAVIVIMPINRKLPRATGSRLFTLIQMFSLLALLPLALGHHSPIWVYMAVTACYLSFAPMFATNSATMMDIASREATPTTAYTVQIAVAMLFSILANMLCLQLANAFGYASVIFLSLAAATVASLFIPKIIERMLNDPH</sequence>
<evidence type="ECO:0000256" key="6">
    <source>
        <dbReference type="SAM" id="Phobius"/>
    </source>
</evidence>
<feature type="transmembrane region" description="Helical" evidence="6">
    <location>
        <begin position="369"/>
        <end position="390"/>
    </location>
</feature>
<keyword evidence="5 6" id="KW-0472">Membrane</keyword>
<feature type="transmembrane region" description="Helical" evidence="6">
    <location>
        <begin position="280"/>
        <end position="297"/>
    </location>
</feature>
<evidence type="ECO:0000256" key="1">
    <source>
        <dbReference type="ARBA" id="ARBA00004141"/>
    </source>
</evidence>